<dbReference type="AlphaFoldDB" id="A0A9N9A2N4"/>
<evidence type="ECO:0000313" key="2">
    <source>
        <dbReference type="EMBL" id="CAG8514788.1"/>
    </source>
</evidence>
<protein>
    <submittedName>
        <fullName evidence="2">11351_t:CDS:1</fullName>
    </submittedName>
</protein>
<comment type="caution">
    <text evidence="2">The sequence shown here is derived from an EMBL/GenBank/DDBJ whole genome shotgun (WGS) entry which is preliminary data.</text>
</comment>
<dbReference type="EMBL" id="CAJVPP010000820">
    <property type="protein sequence ID" value="CAG8514788.1"/>
    <property type="molecule type" value="Genomic_DNA"/>
</dbReference>
<proteinExistence type="predicted"/>
<feature type="region of interest" description="Disordered" evidence="1">
    <location>
        <begin position="21"/>
        <end position="43"/>
    </location>
</feature>
<evidence type="ECO:0000313" key="3">
    <source>
        <dbReference type="Proteomes" id="UP000789375"/>
    </source>
</evidence>
<gene>
    <name evidence="2" type="ORF">FMOSSE_LOCUS4726</name>
</gene>
<organism evidence="2 3">
    <name type="scientific">Funneliformis mosseae</name>
    <name type="common">Endomycorrhizal fungus</name>
    <name type="synonym">Glomus mosseae</name>
    <dbReference type="NCBI Taxonomy" id="27381"/>
    <lineage>
        <taxon>Eukaryota</taxon>
        <taxon>Fungi</taxon>
        <taxon>Fungi incertae sedis</taxon>
        <taxon>Mucoromycota</taxon>
        <taxon>Glomeromycotina</taxon>
        <taxon>Glomeromycetes</taxon>
        <taxon>Glomerales</taxon>
        <taxon>Glomeraceae</taxon>
        <taxon>Funneliformis</taxon>
    </lineage>
</organism>
<name>A0A9N9A2N4_FUNMO</name>
<reference evidence="2" key="1">
    <citation type="submission" date="2021-06" db="EMBL/GenBank/DDBJ databases">
        <authorList>
            <person name="Kallberg Y."/>
            <person name="Tangrot J."/>
            <person name="Rosling A."/>
        </authorList>
    </citation>
    <scope>NUCLEOTIDE SEQUENCE</scope>
    <source>
        <strain evidence="2">87-6 pot B 2015</strain>
    </source>
</reference>
<evidence type="ECO:0000256" key="1">
    <source>
        <dbReference type="SAM" id="MobiDB-lite"/>
    </source>
</evidence>
<dbReference type="Proteomes" id="UP000789375">
    <property type="component" value="Unassembled WGS sequence"/>
</dbReference>
<sequence length="127" mass="14085">MIQPTVTDAIETNIIDTIIIQKTPPPSLPTSPSIPGNNSSASNDRIPIIIMEKREKFPCPIHPPPPPHAFLRDDEISQHSSIRIEPESGSKDKSIIINEDTKSTPRGREATREGDINEEEEKKSLTL</sequence>
<keyword evidence="3" id="KW-1185">Reference proteome</keyword>
<feature type="region of interest" description="Disordered" evidence="1">
    <location>
        <begin position="57"/>
        <end position="127"/>
    </location>
</feature>
<feature type="compositionally biased region" description="Basic and acidic residues" evidence="1">
    <location>
        <begin position="70"/>
        <end position="127"/>
    </location>
</feature>
<accession>A0A9N9A2N4</accession>